<evidence type="ECO:0000313" key="2">
    <source>
        <dbReference type="Proteomes" id="UP000199072"/>
    </source>
</evidence>
<organism evidence="1 2">
    <name type="scientific">Mucilaginibacter pineti</name>
    <dbReference type="NCBI Taxonomy" id="1391627"/>
    <lineage>
        <taxon>Bacteria</taxon>
        <taxon>Pseudomonadati</taxon>
        <taxon>Bacteroidota</taxon>
        <taxon>Sphingobacteriia</taxon>
        <taxon>Sphingobacteriales</taxon>
        <taxon>Sphingobacteriaceae</taxon>
        <taxon>Mucilaginibacter</taxon>
    </lineage>
</organism>
<accession>A0A1G6XGU3</accession>
<dbReference type="Gene3D" id="3.20.20.370">
    <property type="entry name" value="Glycoside hydrolase/deacetylase"/>
    <property type="match status" value="1"/>
</dbReference>
<dbReference type="AlphaFoldDB" id="A0A1G6XGU3"/>
<dbReference type="OrthoDB" id="9792651at2"/>
<dbReference type="InterPro" id="IPR018763">
    <property type="entry name" value="DUF2334"/>
</dbReference>
<gene>
    <name evidence="1" type="ORF">SAMN05216464_102503</name>
</gene>
<evidence type="ECO:0008006" key="3">
    <source>
        <dbReference type="Google" id="ProtNLM"/>
    </source>
</evidence>
<name>A0A1G6XGU3_9SPHI</name>
<dbReference type="RefSeq" id="WP_091146620.1">
    <property type="nucleotide sequence ID" value="NZ_FNAI01000002.1"/>
</dbReference>
<dbReference type="GO" id="GO:0005975">
    <property type="term" value="P:carbohydrate metabolic process"/>
    <property type="evidence" value="ECO:0007669"/>
    <property type="project" value="InterPro"/>
</dbReference>
<dbReference type="Pfam" id="PF10096">
    <property type="entry name" value="DUF2334"/>
    <property type="match status" value="1"/>
</dbReference>
<keyword evidence="2" id="KW-1185">Reference proteome</keyword>
<protein>
    <recommendedName>
        <fullName evidence="3">Polysaccharide deacetylase</fullName>
    </recommendedName>
</protein>
<dbReference type="STRING" id="1391627.SAMN05216464_102503"/>
<dbReference type="Proteomes" id="UP000199072">
    <property type="component" value="Unassembled WGS sequence"/>
</dbReference>
<dbReference type="SUPFAM" id="SSF88713">
    <property type="entry name" value="Glycoside hydrolase/deacetylase"/>
    <property type="match status" value="1"/>
</dbReference>
<sequence>MLQYLIRLDDLCPTNNLWKWERFFYLFDRFDIKPIIAVIPANKDPKLEACGSFNPYYWQLVRKLQNKNYIIGMHGFDHYYINRNSGLLKMNKRSEFAGVPIQTQKEKIKNAAEIFRREDINPAVFIAPAHTFDRNTLLALNEYTNIKIISDGLLRSPYMRFGFNWIPVQLSEVEQKTKHTWTFNYHPESCSAKAFEELEIFIEKNHHLFITLSNIKFSDYTWVDAITEKYSIYKRLARDYAQKTIAFMEKIPV</sequence>
<reference evidence="1 2" key="1">
    <citation type="submission" date="2016-10" db="EMBL/GenBank/DDBJ databases">
        <authorList>
            <person name="de Groot N.N."/>
        </authorList>
    </citation>
    <scope>NUCLEOTIDE SEQUENCE [LARGE SCALE GENOMIC DNA]</scope>
    <source>
        <strain evidence="1 2">47C3B</strain>
    </source>
</reference>
<dbReference type="EMBL" id="FNAI01000002">
    <property type="protein sequence ID" value="SDD76426.1"/>
    <property type="molecule type" value="Genomic_DNA"/>
</dbReference>
<evidence type="ECO:0000313" key="1">
    <source>
        <dbReference type="EMBL" id="SDD76426.1"/>
    </source>
</evidence>
<proteinExistence type="predicted"/>
<dbReference type="InterPro" id="IPR011330">
    <property type="entry name" value="Glyco_hydro/deAcase_b/a-brl"/>
</dbReference>